<reference evidence="4" key="1">
    <citation type="submission" date="2014-11" db="EMBL/GenBank/DDBJ databases">
        <authorList>
            <person name="Otto D Thomas"/>
            <person name="Naeem Raeece"/>
        </authorList>
    </citation>
    <scope>NUCLEOTIDE SEQUENCE</scope>
</reference>
<dbReference type="InterPro" id="IPR053164">
    <property type="entry name" value="IS1016-like_transposase"/>
</dbReference>
<dbReference type="InterPro" id="IPR024445">
    <property type="entry name" value="Tnp_ISXO2-like"/>
</dbReference>
<dbReference type="NCBIfam" id="NF033547">
    <property type="entry name" value="transpos_IS1595"/>
    <property type="match status" value="1"/>
</dbReference>
<feature type="region of interest" description="Disordered" evidence="2">
    <location>
        <begin position="519"/>
        <end position="558"/>
    </location>
</feature>
<evidence type="ECO:0000313" key="4">
    <source>
        <dbReference type="EMBL" id="CEM16109.1"/>
    </source>
</evidence>
<evidence type="ECO:0000256" key="1">
    <source>
        <dbReference type="SAM" id="Coils"/>
    </source>
</evidence>
<feature type="region of interest" description="Disordered" evidence="2">
    <location>
        <begin position="30"/>
        <end position="60"/>
    </location>
</feature>
<feature type="compositionally biased region" description="Basic and acidic residues" evidence="2">
    <location>
        <begin position="44"/>
        <end position="60"/>
    </location>
</feature>
<evidence type="ECO:0000256" key="2">
    <source>
        <dbReference type="SAM" id="MobiDB-lite"/>
    </source>
</evidence>
<dbReference type="PANTHER" id="PTHR47163">
    <property type="entry name" value="DDE_TNP_IS1595 DOMAIN-CONTAINING PROTEIN"/>
    <property type="match status" value="1"/>
</dbReference>
<dbReference type="Pfam" id="PF12762">
    <property type="entry name" value="DDE_Tnp_IS1595"/>
    <property type="match status" value="1"/>
</dbReference>
<keyword evidence="1" id="KW-0175">Coiled coil</keyword>
<sequence>MHLPHLMATALPPGSVPAVYDPEILDAQKACQKVPPQSPAETEEERKERLKKENERDEAEARVRRWLMSAPHRVLQETVMCSPDDDTASLPDLAESDADFSDTESTRDDDDEETEEKFAERDVEATCDGAQPPAKGSQDQCCSHTMRPDGNKKYSWRCRKPGCVREGKRTSERKGTLFSGSKLLYGFFVLVSYFFVLGEKHSTIHSKVKGSDKTVSRCIRLFRDILNLDTGEISPLGEGELIEKIGGPDVIVEVDESKFGKRKFHRGHRVEGVWVVGGVERTLEKRFFAVPVPDRSAETLYKVLKKHIHPESILYSDCWKAYNGPAAEIFADHWWVNHSKYFVDPLTGIHTNTIEGTWNGLKRFIPNNKYSAAKIGTCLQECVWRRRHHDNLWGAFWVAVRRWGQTVVEPVTRQPETDKERGEKRKFLEAARTVCFEARKEKKAQEAAEAEERKENRVWVAAVQQLVDEEKVRERREAAAHKREAARRQREAVQRGAPRLIPISVFPAPRAMQWALPSASGHTLAPRTAPLSAPPPPPIAIPLPAVGSFRGPPPQGGQ</sequence>
<proteinExistence type="predicted"/>
<feature type="compositionally biased region" description="Acidic residues" evidence="2">
    <location>
        <begin position="94"/>
        <end position="115"/>
    </location>
</feature>
<feature type="compositionally biased region" description="Pro residues" evidence="2">
    <location>
        <begin position="532"/>
        <end position="541"/>
    </location>
</feature>
<feature type="domain" description="ISXO2-like transposase" evidence="3">
    <location>
        <begin position="244"/>
        <end position="387"/>
    </location>
</feature>
<dbReference type="PhylomeDB" id="A0A0G4FPV6"/>
<dbReference type="VEuPathDB" id="CryptoDB:Cvel_18049"/>
<feature type="coiled-coil region" evidence="1">
    <location>
        <begin position="437"/>
        <end position="489"/>
    </location>
</feature>
<dbReference type="EMBL" id="CDMZ01000523">
    <property type="protein sequence ID" value="CEM16109.1"/>
    <property type="molecule type" value="Genomic_DNA"/>
</dbReference>
<feature type="region of interest" description="Disordered" evidence="2">
    <location>
        <begin position="82"/>
        <end position="144"/>
    </location>
</feature>
<organism evidence="4">
    <name type="scientific">Chromera velia CCMP2878</name>
    <dbReference type="NCBI Taxonomy" id="1169474"/>
    <lineage>
        <taxon>Eukaryota</taxon>
        <taxon>Sar</taxon>
        <taxon>Alveolata</taxon>
        <taxon>Colpodellida</taxon>
        <taxon>Chromeraceae</taxon>
        <taxon>Chromera</taxon>
    </lineage>
</organism>
<protein>
    <recommendedName>
        <fullName evidence="3">ISXO2-like transposase domain-containing protein</fullName>
    </recommendedName>
</protein>
<gene>
    <name evidence="4" type="ORF">Cvel_18049</name>
</gene>
<accession>A0A0G4FPV6</accession>
<dbReference type="PANTHER" id="PTHR47163:SF2">
    <property type="entry name" value="SI:DKEY-17M8.2"/>
    <property type="match status" value="1"/>
</dbReference>
<name>A0A0G4FPV6_9ALVE</name>
<evidence type="ECO:0000259" key="3">
    <source>
        <dbReference type="SMART" id="SM01126"/>
    </source>
</evidence>
<dbReference type="AlphaFoldDB" id="A0A0G4FPV6"/>
<dbReference type="SMART" id="SM01126">
    <property type="entry name" value="DDE_Tnp_IS1595"/>
    <property type="match status" value="1"/>
</dbReference>